<gene>
    <name evidence="2" type="ORF">CISIN_1g038047mg</name>
</gene>
<organism evidence="2 3">
    <name type="scientific">Citrus sinensis</name>
    <name type="common">Sweet orange</name>
    <name type="synonym">Citrus aurantium var. sinensis</name>
    <dbReference type="NCBI Taxonomy" id="2711"/>
    <lineage>
        <taxon>Eukaryota</taxon>
        <taxon>Viridiplantae</taxon>
        <taxon>Streptophyta</taxon>
        <taxon>Embryophyta</taxon>
        <taxon>Tracheophyta</taxon>
        <taxon>Spermatophyta</taxon>
        <taxon>Magnoliopsida</taxon>
        <taxon>eudicotyledons</taxon>
        <taxon>Gunneridae</taxon>
        <taxon>Pentapetalae</taxon>
        <taxon>rosids</taxon>
        <taxon>malvids</taxon>
        <taxon>Sapindales</taxon>
        <taxon>Rutaceae</taxon>
        <taxon>Aurantioideae</taxon>
        <taxon>Citrus</taxon>
    </lineage>
</organism>
<keyword evidence="3" id="KW-1185">Reference proteome</keyword>
<proteinExistence type="predicted"/>
<dbReference type="PANTHER" id="PTHR31672:SF13">
    <property type="entry name" value="F-BOX PROTEIN CPR30-LIKE"/>
    <property type="match status" value="1"/>
</dbReference>
<protein>
    <recommendedName>
        <fullName evidence="1">F-box associated beta-propeller type 1 domain-containing protein</fullName>
    </recommendedName>
</protein>
<dbReference type="PaxDb" id="2711-XP_006473015.1"/>
<evidence type="ECO:0000313" key="3">
    <source>
        <dbReference type="Proteomes" id="UP000027120"/>
    </source>
</evidence>
<dbReference type="InterPro" id="IPR050796">
    <property type="entry name" value="SCF_F-box_component"/>
</dbReference>
<feature type="domain" description="F-box associated beta-propeller type 1" evidence="1">
    <location>
        <begin position="78"/>
        <end position="236"/>
    </location>
</feature>
<dbReference type="AlphaFoldDB" id="A0A067DCC6"/>
<dbReference type="NCBIfam" id="TIGR01640">
    <property type="entry name" value="F_box_assoc_1"/>
    <property type="match status" value="1"/>
</dbReference>
<reference evidence="2 3" key="1">
    <citation type="submission" date="2014-04" db="EMBL/GenBank/DDBJ databases">
        <authorList>
            <consortium name="International Citrus Genome Consortium"/>
            <person name="Gmitter F."/>
            <person name="Chen C."/>
            <person name="Farmerie W."/>
            <person name="Harkins T."/>
            <person name="Desany B."/>
            <person name="Mohiuddin M."/>
            <person name="Kodira C."/>
            <person name="Borodovsky M."/>
            <person name="Lomsadze A."/>
            <person name="Burns P."/>
            <person name="Jenkins J."/>
            <person name="Prochnik S."/>
            <person name="Shu S."/>
            <person name="Chapman J."/>
            <person name="Pitluck S."/>
            <person name="Schmutz J."/>
            <person name="Rokhsar D."/>
        </authorList>
    </citation>
    <scope>NUCLEOTIDE SEQUENCE</scope>
</reference>
<dbReference type="InterPro" id="IPR006527">
    <property type="entry name" value="F-box-assoc_dom_typ1"/>
</dbReference>
<feature type="non-terminal residue" evidence="2">
    <location>
        <position position="1"/>
    </location>
</feature>
<accession>A0A067DCC6</accession>
<name>A0A067DCC6_CITSI</name>
<dbReference type="PANTHER" id="PTHR31672">
    <property type="entry name" value="BNACNNG10540D PROTEIN"/>
    <property type="match status" value="1"/>
</dbReference>
<sequence>RMDTSQSNSTYTINVSSVGDDDVNDIIELEEEIEKGLRPNFDPIRLRFDSFIHFATPTNNQLKSIKFNFPFGEALHKLISSCNDLLCILVEKQRRTRLVDLVLWNPLTEMYRTISISLVGLFENMFGFGYENTFGFGYYHSTNDYKIVILIEDDSRTCFEIYSLNTNSWERGTLPWHISALHSCKYSGTFVNAALYWRIDRTVDTKGPYEKILFDGSKVILRFDLVDDKFSLILPPNDVKIINWIRIMRIPHMKKLDPRLYSAPVLFHESGEVLLHLKDIFYNCGKKTILFILTERGDFQKASD</sequence>
<dbReference type="Pfam" id="PF07734">
    <property type="entry name" value="FBA_1"/>
    <property type="match status" value="1"/>
</dbReference>
<evidence type="ECO:0000259" key="1">
    <source>
        <dbReference type="Pfam" id="PF07734"/>
    </source>
</evidence>
<dbReference type="InterPro" id="IPR017451">
    <property type="entry name" value="F-box-assoc_interact_dom"/>
</dbReference>
<dbReference type="EMBL" id="KK786876">
    <property type="protein sequence ID" value="KDO39170.1"/>
    <property type="molecule type" value="Genomic_DNA"/>
</dbReference>
<dbReference type="Proteomes" id="UP000027120">
    <property type="component" value="Unassembled WGS sequence"/>
</dbReference>
<evidence type="ECO:0000313" key="2">
    <source>
        <dbReference type="EMBL" id="KDO39170.1"/>
    </source>
</evidence>